<reference evidence="1" key="1">
    <citation type="submission" date="2021-01" db="EMBL/GenBank/DDBJ databases">
        <title>Whole genome shotgun sequence of Sinosporangium siamense NBRC 109515.</title>
        <authorList>
            <person name="Komaki H."/>
            <person name="Tamura T."/>
        </authorList>
    </citation>
    <scope>NUCLEOTIDE SEQUENCE</scope>
    <source>
        <strain evidence="1">NBRC 109515</strain>
    </source>
</reference>
<dbReference type="EMBL" id="BOOW01000013">
    <property type="protein sequence ID" value="GII92139.1"/>
    <property type="molecule type" value="Genomic_DNA"/>
</dbReference>
<organism evidence="1 2">
    <name type="scientific">Sinosporangium siamense</name>
    <dbReference type="NCBI Taxonomy" id="1367973"/>
    <lineage>
        <taxon>Bacteria</taxon>
        <taxon>Bacillati</taxon>
        <taxon>Actinomycetota</taxon>
        <taxon>Actinomycetes</taxon>
        <taxon>Streptosporangiales</taxon>
        <taxon>Streptosporangiaceae</taxon>
        <taxon>Sinosporangium</taxon>
    </lineage>
</organism>
<dbReference type="SUPFAM" id="SSF52743">
    <property type="entry name" value="Subtilisin-like"/>
    <property type="match status" value="1"/>
</dbReference>
<sequence length="184" mass="19414">MSTLLEAGQWMLAPTDVAGRNPRPDLAPDIVVNSWGFPQSTGSMGNEFSRWYKEIVDAWVAAGIFPALDLGPRSNEICNFGYSPGQYANGYTATAFGADDKIWGWTARGPGEDGSGEQRLKVVPATPACVGTTRVTIGATGGPAQDIALDHRLDAFGYGCVVGFEPYVGARSGRPSSPPPAIHP</sequence>
<comment type="caution">
    <text evidence="1">The sequence shown here is derived from an EMBL/GenBank/DDBJ whole genome shotgun (WGS) entry which is preliminary data.</text>
</comment>
<proteinExistence type="predicted"/>
<evidence type="ECO:0000313" key="2">
    <source>
        <dbReference type="Proteomes" id="UP000606172"/>
    </source>
</evidence>
<dbReference type="RefSeq" id="WP_204024667.1">
    <property type="nucleotide sequence ID" value="NZ_BOOW01000013.1"/>
</dbReference>
<dbReference type="Proteomes" id="UP000606172">
    <property type="component" value="Unassembled WGS sequence"/>
</dbReference>
<dbReference type="Gene3D" id="3.40.50.200">
    <property type="entry name" value="Peptidase S8/S53 domain"/>
    <property type="match status" value="1"/>
</dbReference>
<gene>
    <name evidence="1" type="ORF">Ssi02_23700</name>
</gene>
<name>A0A919RHW9_9ACTN</name>
<dbReference type="GO" id="GO:0004252">
    <property type="term" value="F:serine-type endopeptidase activity"/>
    <property type="evidence" value="ECO:0007669"/>
    <property type="project" value="InterPro"/>
</dbReference>
<dbReference type="AlphaFoldDB" id="A0A919RHW9"/>
<keyword evidence="2" id="KW-1185">Reference proteome</keyword>
<dbReference type="InterPro" id="IPR036852">
    <property type="entry name" value="Peptidase_S8/S53_dom_sf"/>
</dbReference>
<protein>
    <submittedName>
        <fullName evidence="1">Uncharacterized protein</fullName>
    </submittedName>
</protein>
<accession>A0A919RHW9</accession>
<evidence type="ECO:0000313" key="1">
    <source>
        <dbReference type="EMBL" id="GII92139.1"/>
    </source>
</evidence>
<dbReference type="GO" id="GO:0006508">
    <property type="term" value="P:proteolysis"/>
    <property type="evidence" value="ECO:0007669"/>
    <property type="project" value="InterPro"/>
</dbReference>